<dbReference type="Proteomes" id="UP000376235">
    <property type="component" value="Unassembled WGS sequence"/>
</dbReference>
<protein>
    <submittedName>
        <fullName evidence="17">Aldo/keto reductase</fullName>
        <ecNumber evidence="17">1.-.-.-</ecNumber>
    </submittedName>
</protein>
<evidence type="ECO:0000256" key="7">
    <source>
        <dbReference type="PIRSR" id="PIRSR000097-3"/>
    </source>
</evidence>
<feature type="domain" description="NADP-dependent oxidoreductase" evidence="8">
    <location>
        <begin position="17"/>
        <end position="258"/>
    </location>
</feature>
<evidence type="ECO:0000313" key="11">
    <source>
        <dbReference type="EMBL" id="TCX46052.1"/>
    </source>
</evidence>
<reference evidence="10" key="1">
    <citation type="submission" date="2019-01" db="EMBL/GenBank/DDBJ databases">
        <authorList>
            <person name="Lista F."/>
            <person name="Anselmo A."/>
        </authorList>
    </citation>
    <scope>NUCLEOTIDE SEQUENCE</scope>
    <source>
        <strain evidence="12">12S</strain>
        <strain evidence="15">14R</strain>
        <strain evidence="11">14S</strain>
        <strain evidence="10">16S</strain>
        <strain evidence="14">6S</strain>
        <strain evidence="13">7S</strain>
    </source>
</reference>
<keyword evidence="3 17" id="KW-0560">Oxidoreductase</keyword>
<proteinExistence type="inferred from homology"/>
<evidence type="ECO:0000313" key="17">
    <source>
        <dbReference type="EMBL" id="VGM04359.1"/>
    </source>
</evidence>
<dbReference type="EMBL" id="SDCQ01000002">
    <property type="protein sequence ID" value="TCX93971.1"/>
    <property type="molecule type" value="Genomic_DNA"/>
</dbReference>
<dbReference type="InterPro" id="IPR018170">
    <property type="entry name" value="Aldo/ket_reductase_CS"/>
</dbReference>
<dbReference type="InterPro" id="IPR036812">
    <property type="entry name" value="NAD(P)_OxRdtase_dom_sf"/>
</dbReference>
<evidence type="ECO:0000256" key="6">
    <source>
        <dbReference type="PIRSR" id="PIRSR000097-2"/>
    </source>
</evidence>
<reference evidence="17 19" key="2">
    <citation type="submission" date="2019-03" db="EMBL/GenBank/DDBJ databases">
        <authorList>
            <consortium name="Pathogen Informatics"/>
        </authorList>
    </citation>
    <scope>NUCLEOTIDE SEQUENCE</scope>
    <source>
        <strain evidence="17">5012STDY7626358</strain>
        <strain evidence="16 19">5012STDY7626430</strain>
        <strain evidence="9 18">EuSCAPE_GR114</strain>
    </source>
</reference>
<dbReference type="PROSITE" id="PS00063">
    <property type="entry name" value="ALDOKETO_REDUCTASE_3"/>
    <property type="match status" value="1"/>
</dbReference>
<dbReference type="CDD" id="cd19133">
    <property type="entry name" value="AKR_AKR5F1"/>
    <property type="match status" value="1"/>
</dbReference>
<dbReference type="EMBL" id="CAAHCC010000002">
    <property type="protein sequence ID" value="VGK78141.1"/>
    <property type="molecule type" value="Genomic_DNA"/>
</dbReference>
<dbReference type="EMBL" id="SDCP01000003">
    <property type="protein sequence ID" value="TCX87055.1"/>
    <property type="molecule type" value="Genomic_DNA"/>
</dbReference>
<dbReference type="Pfam" id="PF00248">
    <property type="entry name" value="Aldo_ket_red"/>
    <property type="match status" value="1"/>
</dbReference>
<evidence type="ECO:0000256" key="2">
    <source>
        <dbReference type="ARBA" id="ARBA00022857"/>
    </source>
</evidence>
<dbReference type="Proteomes" id="UP000259497">
    <property type="component" value="Unassembled WGS sequence"/>
</dbReference>
<dbReference type="SUPFAM" id="SSF51430">
    <property type="entry name" value="NAD(P)-linked oxidoreductase"/>
    <property type="match status" value="1"/>
</dbReference>
<comment type="similarity">
    <text evidence="1">Belongs to the aldo/keto reductase family.</text>
</comment>
<sequence>MKFTTLNNGVQMPILGFGVYQMQDLKECQEAVLGALQTGYRLIDTAAAYENETAVGAAIQQSGIARDELFITTKLWVQDAGYEKARSAFLRALDRLKLDYLDLYLIHQPYSDVHGAWRAMEELYDEGLIKAIGVSNFAPDRLTDLATFNRITPAVNQIEMHPFLQQGQNVEFMQSMNVQAQSWASFAEGKNNLFSNPLLASIAQVYNKSVAQVVLRWLIQRNVIVIPKSVNLPRIRENFNVFDFSISDADMEKISQLDTGKTLFTAHTDPERIKTVGTKIFNT</sequence>
<dbReference type="EMBL" id="UIXM01000002">
    <property type="protein sequence ID" value="SVS24379.1"/>
    <property type="molecule type" value="Genomic_DNA"/>
</dbReference>
<evidence type="ECO:0000313" key="15">
    <source>
        <dbReference type="EMBL" id="TCY73604.1"/>
    </source>
</evidence>
<dbReference type="PROSITE" id="PS00062">
    <property type="entry name" value="ALDOKETO_REDUCTASE_2"/>
    <property type="match status" value="1"/>
</dbReference>
<dbReference type="FunFam" id="3.20.20.100:FF:000015">
    <property type="entry name" value="Oxidoreductase, aldo/keto reductase family"/>
    <property type="match status" value="1"/>
</dbReference>
<name>A0A486LU01_KLEPN</name>
<evidence type="ECO:0000313" key="14">
    <source>
        <dbReference type="EMBL" id="TCX93971.1"/>
    </source>
</evidence>
<evidence type="ECO:0000313" key="12">
    <source>
        <dbReference type="EMBL" id="TCX54094.1"/>
    </source>
</evidence>
<dbReference type="PIRSF" id="PIRSF000097">
    <property type="entry name" value="AKR"/>
    <property type="match status" value="1"/>
</dbReference>
<keyword evidence="2" id="KW-0521">NADP</keyword>
<dbReference type="RefSeq" id="WP_032430595.1">
    <property type="nucleotide sequence ID" value="NZ_BAACAM010000002.1"/>
</dbReference>
<dbReference type="Gene3D" id="3.20.20.100">
    <property type="entry name" value="NADP-dependent oxidoreductase domain"/>
    <property type="match status" value="1"/>
</dbReference>
<evidence type="ECO:0000256" key="1">
    <source>
        <dbReference type="ARBA" id="ARBA00007905"/>
    </source>
</evidence>
<evidence type="ECO:0000313" key="10">
    <source>
        <dbReference type="EMBL" id="TCX32673.1"/>
    </source>
</evidence>
<gene>
    <name evidence="10" type="ORF">ETE70_01005</name>
    <name evidence="12" type="ORF">ETE72_13795</name>
    <name evidence="14" type="ORF">ETE87_03360</name>
    <name evidence="13" type="ORF">ETE99_03595</name>
    <name evidence="11" type="ORF">ETF02_08645</name>
    <name evidence="15" type="ORF">ETH45_01805</name>
    <name evidence="9" type="ORF">SAMEA3649733_01040</name>
    <name evidence="17" type="ORF">SAMEA4873559_00351</name>
    <name evidence="16" type="ORF">SAMEA4873632_01611</name>
</gene>
<dbReference type="EC" id="1.-.-.-" evidence="17"/>
<evidence type="ECO:0000256" key="5">
    <source>
        <dbReference type="PIRSR" id="PIRSR000097-1"/>
    </source>
</evidence>
<dbReference type="EMBL" id="SDDH01000002">
    <property type="protein sequence ID" value="TCY73604.1"/>
    <property type="molecule type" value="Genomic_DNA"/>
</dbReference>
<dbReference type="AlphaFoldDB" id="A0A486LU01"/>
<dbReference type="EMBL" id="SDCG01000001">
    <property type="protein sequence ID" value="TCX32673.1"/>
    <property type="molecule type" value="Genomic_DNA"/>
</dbReference>
<accession>A0A486LU01</accession>
<organism evidence="17">
    <name type="scientific">Klebsiella pneumoniae</name>
    <dbReference type="NCBI Taxonomy" id="573"/>
    <lineage>
        <taxon>Bacteria</taxon>
        <taxon>Pseudomonadati</taxon>
        <taxon>Pseudomonadota</taxon>
        <taxon>Gammaproteobacteria</taxon>
        <taxon>Enterobacterales</taxon>
        <taxon>Enterobacteriaceae</taxon>
        <taxon>Klebsiella/Raoultella group</taxon>
        <taxon>Klebsiella</taxon>
        <taxon>Klebsiella pneumoniae complex</taxon>
    </lineage>
</organism>
<evidence type="ECO:0000256" key="4">
    <source>
        <dbReference type="ARBA" id="ARBA00049445"/>
    </source>
</evidence>
<feature type="active site" description="Proton donor" evidence="5">
    <location>
        <position position="49"/>
    </location>
</feature>
<dbReference type="PANTHER" id="PTHR43827">
    <property type="entry name" value="2,5-DIKETO-D-GLUCONIC ACID REDUCTASE"/>
    <property type="match status" value="1"/>
</dbReference>
<evidence type="ECO:0000256" key="3">
    <source>
        <dbReference type="ARBA" id="ARBA00023002"/>
    </source>
</evidence>
<dbReference type="EMBL" id="SDCI01000005">
    <property type="protein sequence ID" value="TCX46052.1"/>
    <property type="molecule type" value="Genomic_DNA"/>
</dbReference>
<dbReference type="EMBL" id="SDCK01000013">
    <property type="protein sequence ID" value="TCX54094.1"/>
    <property type="molecule type" value="Genomic_DNA"/>
</dbReference>
<feature type="binding site" evidence="6">
    <location>
        <position position="107"/>
    </location>
    <ligand>
        <name>substrate</name>
    </ligand>
</feature>
<evidence type="ECO:0000313" key="19">
    <source>
        <dbReference type="Proteomes" id="UP000376235"/>
    </source>
</evidence>
<dbReference type="PROSITE" id="PS00798">
    <property type="entry name" value="ALDOKETO_REDUCTASE_1"/>
    <property type="match status" value="1"/>
</dbReference>
<evidence type="ECO:0000313" key="9">
    <source>
        <dbReference type="EMBL" id="SVS24379.1"/>
    </source>
</evidence>
<dbReference type="PRINTS" id="PR00069">
    <property type="entry name" value="ALDKETRDTASE"/>
</dbReference>
<evidence type="ECO:0000313" key="16">
    <source>
        <dbReference type="EMBL" id="VGK78141.1"/>
    </source>
</evidence>
<comment type="catalytic activity">
    <reaction evidence="4">
        <text>hydroxyacetone + NADP(+) = methylglyoxal + NADPH + H(+)</text>
        <dbReference type="Rhea" id="RHEA:27986"/>
        <dbReference type="ChEBI" id="CHEBI:15378"/>
        <dbReference type="ChEBI" id="CHEBI:17158"/>
        <dbReference type="ChEBI" id="CHEBI:27957"/>
        <dbReference type="ChEBI" id="CHEBI:57783"/>
        <dbReference type="ChEBI" id="CHEBI:58349"/>
    </reaction>
</comment>
<dbReference type="EMBL" id="CAAHDD010000001">
    <property type="protein sequence ID" value="VGM04359.1"/>
    <property type="molecule type" value="Genomic_DNA"/>
</dbReference>
<evidence type="ECO:0000313" key="13">
    <source>
        <dbReference type="EMBL" id="TCX87055.1"/>
    </source>
</evidence>
<dbReference type="GO" id="GO:0016616">
    <property type="term" value="F:oxidoreductase activity, acting on the CH-OH group of donors, NAD or NADP as acceptor"/>
    <property type="evidence" value="ECO:0007669"/>
    <property type="project" value="UniProtKB-ARBA"/>
</dbReference>
<dbReference type="InterPro" id="IPR020471">
    <property type="entry name" value="AKR"/>
</dbReference>
<feature type="site" description="Lowers pKa of active site Tyr" evidence="7">
    <location>
        <position position="74"/>
    </location>
</feature>
<dbReference type="InterPro" id="IPR023210">
    <property type="entry name" value="NADP_OxRdtase_dom"/>
</dbReference>
<evidence type="ECO:0000313" key="18">
    <source>
        <dbReference type="Proteomes" id="UP000259497"/>
    </source>
</evidence>
<dbReference type="PANTHER" id="PTHR43827:SF3">
    <property type="entry name" value="NADP-DEPENDENT OXIDOREDUCTASE DOMAIN-CONTAINING PROTEIN"/>
    <property type="match status" value="1"/>
</dbReference>
<evidence type="ECO:0000259" key="8">
    <source>
        <dbReference type="Pfam" id="PF00248"/>
    </source>
</evidence>